<dbReference type="GO" id="GO:0009231">
    <property type="term" value="P:riboflavin biosynthetic process"/>
    <property type="evidence" value="ECO:0007669"/>
    <property type="project" value="InterPro"/>
</dbReference>
<dbReference type="Pfam" id="PF01687">
    <property type="entry name" value="Flavokinase"/>
    <property type="match status" value="1"/>
</dbReference>
<dbReference type="InterPro" id="IPR014729">
    <property type="entry name" value="Rossmann-like_a/b/a_fold"/>
</dbReference>
<evidence type="ECO:0000256" key="4">
    <source>
        <dbReference type="ARBA" id="ARBA00012105"/>
    </source>
</evidence>
<dbReference type="PANTHER" id="PTHR22749">
    <property type="entry name" value="RIBOFLAVIN KINASE/FMN ADENYLYLTRANSFERASE"/>
    <property type="match status" value="1"/>
</dbReference>
<evidence type="ECO:0000256" key="10">
    <source>
        <dbReference type="ARBA" id="ARBA00022695"/>
    </source>
</evidence>
<dbReference type="InterPro" id="IPR015865">
    <property type="entry name" value="Riboflavin_kinase_bac/euk"/>
</dbReference>
<keyword evidence="15" id="KW-0511">Multifunctional enzyme</keyword>
<keyword evidence="12 17" id="KW-0418">Kinase</keyword>
<organism evidence="17">
    <name type="scientific">hydrothermal vent metagenome</name>
    <dbReference type="NCBI Taxonomy" id="652676"/>
    <lineage>
        <taxon>unclassified sequences</taxon>
        <taxon>metagenomes</taxon>
        <taxon>ecological metagenomes</taxon>
    </lineage>
</organism>
<dbReference type="GO" id="GO:0003919">
    <property type="term" value="F:FMN adenylyltransferase activity"/>
    <property type="evidence" value="ECO:0007669"/>
    <property type="project" value="UniProtKB-EC"/>
</dbReference>
<dbReference type="EC" id="2.7.1.26" evidence="4"/>
<dbReference type="SUPFAM" id="SSF82114">
    <property type="entry name" value="Riboflavin kinase-like"/>
    <property type="match status" value="1"/>
</dbReference>
<dbReference type="InterPro" id="IPR015864">
    <property type="entry name" value="FAD_synthase"/>
</dbReference>
<dbReference type="InterPro" id="IPR023465">
    <property type="entry name" value="Riboflavin_kinase_dom_sf"/>
</dbReference>
<evidence type="ECO:0000256" key="14">
    <source>
        <dbReference type="ARBA" id="ARBA00022840"/>
    </source>
</evidence>
<keyword evidence="10 17" id="KW-0548">Nucleotidyltransferase</keyword>
<dbReference type="Gene3D" id="2.40.30.30">
    <property type="entry name" value="Riboflavin kinase-like"/>
    <property type="match status" value="1"/>
</dbReference>
<evidence type="ECO:0000256" key="2">
    <source>
        <dbReference type="ARBA" id="ARBA00005201"/>
    </source>
</evidence>
<protein>
    <recommendedName>
        <fullName evidence="6">Bifunctional riboflavin kinase/FMN adenylyltransferase</fullName>
        <ecNumber evidence="4">2.7.1.26</ecNumber>
        <ecNumber evidence="5">2.7.7.2</ecNumber>
    </recommendedName>
</protein>
<keyword evidence="8" id="KW-0288">FMN</keyword>
<evidence type="ECO:0000256" key="5">
    <source>
        <dbReference type="ARBA" id="ARBA00012393"/>
    </source>
</evidence>
<comment type="pathway">
    <text evidence="1">Cofactor biosynthesis; FAD biosynthesis; FAD from FMN: step 1/1.</text>
</comment>
<evidence type="ECO:0000256" key="9">
    <source>
        <dbReference type="ARBA" id="ARBA00022679"/>
    </source>
</evidence>
<proteinExistence type="inferred from homology"/>
<sequence length="266" mass="30495">MKVDNSITSIAIGSFDGIHKAHQKLISSSQAIVVIERNCGNITAGYRRSFLIDIPIFFYHFDNISKLTPIEFIDMLMIDFPKLEKIVVGYDFEFGYKKSGNISYLKEIFNGKVTVIDEIFHNNISIHSRVIRENIKNGNIQLANKMLNRNYKISGKIVKGQGVGSKELVSTINIETVDYILPKSGVYATKILVNNIWYKSISFIGNRASTDNKFAIETHIIDENIILNSHYATIQWIEFIRDNRKFDKLEDLKIQIENDIKVVKKL</sequence>
<dbReference type="EC" id="2.7.7.2" evidence="5"/>
<dbReference type="GO" id="GO:0008531">
    <property type="term" value="F:riboflavin kinase activity"/>
    <property type="evidence" value="ECO:0007669"/>
    <property type="project" value="UniProtKB-EC"/>
</dbReference>
<dbReference type="UniPathway" id="UPA00276">
    <property type="reaction ID" value="UER00406"/>
</dbReference>
<keyword evidence="7" id="KW-0285">Flavoprotein</keyword>
<evidence type="ECO:0000313" key="17">
    <source>
        <dbReference type="EMBL" id="SHO80360.1"/>
    </source>
</evidence>
<keyword evidence="14" id="KW-0067">ATP-binding</keyword>
<dbReference type="UniPathway" id="UPA00277">
    <property type="reaction ID" value="UER00407"/>
</dbReference>
<reference evidence="17" key="1">
    <citation type="submission" date="2016-10" db="EMBL/GenBank/DDBJ databases">
        <authorList>
            <person name="de Groot N.N."/>
        </authorList>
    </citation>
    <scope>NUCLEOTIDE SEQUENCE</scope>
</reference>
<dbReference type="InterPro" id="IPR023468">
    <property type="entry name" value="Riboflavin_kinase"/>
</dbReference>
<evidence type="ECO:0000256" key="3">
    <source>
        <dbReference type="ARBA" id="ARBA00010214"/>
    </source>
</evidence>
<dbReference type="Gene3D" id="3.40.50.620">
    <property type="entry name" value="HUPs"/>
    <property type="match status" value="1"/>
</dbReference>
<dbReference type="GO" id="GO:0009398">
    <property type="term" value="P:FMN biosynthetic process"/>
    <property type="evidence" value="ECO:0007669"/>
    <property type="project" value="UniProtKB-UniPathway"/>
</dbReference>
<evidence type="ECO:0000256" key="7">
    <source>
        <dbReference type="ARBA" id="ARBA00022630"/>
    </source>
</evidence>
<evidence type="ECO:0000256" key="6">
    <source>
        <dbReference type="ARBA" id="ARBA00018483"/>
    </source>
</evidence>
<keyword evidence="13" id="KW-0274">FAD</keyword>
<evidence type="ECO:0000256" key="11">
    <source>
        <dbReference type="ARBA" id="ARBA00022741"/>
    </source>
</evidence>
<evidence type="ECO:0000256" key="8">
    <source>
        <dbReference type="ARBA" id="ARBA00022643"/>
    </source>
</evidence>
<feature type="domain" description="Riboflavin kinase" evidence="16">
    <location>
        <begin position="146"/>
        <end position="266"/>
    </location>
</feature>
<evidence type="ECO:0000259" key="16">
    <source>
        <dbReference type="SMART" id="SM00904"/>
    </source>
</evidence>
<dbReference type="Pfam" id="PF06574">
    <property type="entry name" value="FAD_syn"/>
    <property type="match status" value="1"/>
</dbReference>
<dbReference type="GO" id="GO:0005524">
    <property type="term" value="F:ATP binding"/>
    <property type="evidence" value="ECO:0007669"/>
    <property type="project" value="UniProtKB-KW"/>
</dbReference>
<keyword evidence="11" id="KW-0547">Nucleotide-binding</keyword>
<comment type="pathway">
    <text evidence="2">Cofactor biosynthesis; FMN biosynthesis; FMN from riboflavin (ATP route): step 1/1.</text>
</comment>
<dbReference type="InterPro" id="IPR002606">
    <property type="entry name" value="Riboflavin_kinase_bac"/>
</dbReference>
<dbReference type="AlphaFoldDB" id="A0A1W1EHN6"/>
<keyword evidence="9 17" id="KW-0808">Transferase</keyword>
<evidence type="ECO:0000256" key="1">
    <source>
        <dbReference type="ARBA" id="ARBA00004726"/>
    </source>
</evidence>
<dbReference type="PANTHER" id="PTHR22749:SF6">
    <property type="entry name" value="RIBOFLAVIN KINASE"/>
    <property type="match status" value="1"/>
</dbReference>
<comment type="similarity">
    <text evidence="3">Belongs to the RibF family.</text>
</comment>
<accession>A0A1W1EHN6</accession>
<evidence type="ECO:0000256" key="15">
    <source>
        <dbReference type="ARBA" id="ARBA00023268"/>
    </source>
</evidence>
<gene>
    <name evidence="17" type="ORF">MNB_SV-15-258</name>
</gene>
<dbReference type="PIRSF" id="PIRSF004491">
    <property type="entry name" value="FAD_Synth"/>
    <property type="match status" value="1"/>
</dbReference>
<dbReference type="EMBL" id="FRYL01000005">
    <property type="protein sequence ID" value="SHO80360.1"/>
    <property type="molecule type" value="Genomic_DNA"/>
</dbReference>
<dbReference type="NCBIfam" id="NF004162">
    <property type="entry name" value="PRK05627.1-5"/>
    <property type="match status" value="1"/>
</dbReference>
<dbReference type="SMART" id="SM00904">
    <property type="entry name" value="Flavokinase"/>
    <property type="match status" value="1"/>
</dbReference>
<evidence type="ECO:0000256" key="12">
    <source>
        <dbReference type="ARBA" id="ARBA00022777"/>
    </source>
</evidence>
<dbReference type="GO" id="GO:0006747">
    <property type="term" value="P:FAD biosynthetic process"/>
    <property type="evidence" value="ECO:0007669"/>
    <property type="project" value="UniProtKB-UniPathway"/>
</dbReference>
<evidence type="ECO:0000256" key="13">
    <source>
        <dbReference type="ARBA" id="ARBA00022827"/>
    </source>
</evidence>
<dbReference type="SUPFAM" id="SSF52374">
    <property type="entry name" value="Nucleotidylyl transferase"/>
    <property type="match status" value="1"/>
</dbReference>
<name>A0A1W1EHN6_9ZZZZ</name>